<evidence type="ECO:0000256" key="4">
    <source>
        <dbReference type="ARBA" id="ARBA00023211"/>
    </source>
</evidence>
<dbReference type="Proteomes" id="UP000094236">
    <property type="component" value="Unassembled WGS sequence"/>
</dbReference>
<dbReference type="GO" id="GO:0004309">
    <property type="term" value="F:exopolyphosphatase activity"/>
    <property type="evidence" value="ECO:0007669"/>
    <property type="project" value="EnsemblFungi"/>
</dbReference>
<evidence type="ECO:0000313" key="7">
    <source>
        <dbReference type="Proteomes" id="UP000094236"/>
    </source>
</evidence>
<dbReference type="Gene3D" id="3.10.310.20">
    <property type="entry name" value="DHHA2 domain"/>
    <property type="match status" value="1"/>
</dbReference>
<evidence type="ECO:0000256" key="3">
    <source>
        <dbReference type="ARBA" id="ARBA00022801"/>
    </source>
</evidence>
<dbReference type="SUPFAM" id="SSF64182">
    <property type="entry name" value="DHH phosphoesterases"/>
    <property type="match status" value="1"/>
</dbReference>
<keyword evidence="4" id="KW-0464">Manganese</keyword>
<name>A0A1E4TRY4_PACTA</name>
<dbReference type="Pfam" id="PF01368">
    <property type="entry name" value="DHH"/>
    <property type="match status" value="1"/>
</dbReference>
<dbReference type="InterPro" id="IPR038222">
    <property type="entry name" value="DHHA2_dom_sf"/>
</dbReference>
<dbReference type="InterPro" id="IPR038763">
    <property type="entry name" value="DHH_sf"/>
</dbReference>
<evidence type="ECO:0000256" key="1">
    <source>
        <dbReference type="ARBA" id="ARBA00001936"/>
    </source>
</evidence>
<proteinExistence type="predicted"/>
<dbReference type="GO" id="GO:0046872">
    <property type="term" value="F:metal ion binding"/>
    <property type="evidence" value="ECO:0007669"/>
    <property type="project" value="UniProtKB-KW"/>
</dbReference>
<evidence type="ECO:0000259" key="5">
    <source>
        <dbReference type="SMART" id="SM01131"/>
    </source>
</evidence>
<keyword evidence="3" id="KW-0378">Hydrolase</keyword>
<dbReference type="STRING" id="669874.A0A1E4TRY4"/>
<dbReference type="SMART" id="SM01131">
    <property type="entry name" value="DHHA2"/>
    <property type="match status" value="1"/>
</dbReference>
<protein>
    <recommendedName>
        <fullName evidence="5">DHHA2 domain-containing protein</fullName>
    </recommendedName>
</protein>
<keyword evidence="7" id="KW-1185">Reference proteome</keyword>
<organism evidence="6 7">
    <name type="scientific">Pachysolen tannophilus NRRL Y-2460</name>
    <dbReference type="NCBI Taxonomy" id="669874"/>
    <lineage>
        <taxon>Eukaryota</taxon>
        <taxon>Fungi</taxon>
        <taxon>Dikarya</taxon>
        <taxon>Ascomycota</taxon>
        <taxon>Saccharomycotina</taxon>
        <taxon>Pichiomycetes</taxon>
        <taxon>Pachysolenaceae</taxon>
        <taxon>Pachysolen</taxon>
    </lineage>
</organism>
<dbReference type="AlphaFoldDB" id="A0A1E4TRY4"/>
<accession>A0A1E4TRY4</accession>
<dbReference type="GO" id="GO:0006798">
    <property type="term" value="P:polyphosphate catabolic process"/>
    <property type="evidence" value="ECO:0007669"/>
    <property type="project" value="EnsemblFungi"/>
</dbReference>
<dbReference type="PANTHER" id="PTHR12112:SF39">
    <property type="entry name" value="EG:152A3.5 PROTEIN (FBGN0003116_PN PROTEIN)"/>
    <property type="match status" value="1"/>
</dbReference>
<feature type="domain" description="DHHA2" evidence="5">
    <location>
        <begin position="226"/>
        <end position="378"/>
    </location>
</feature>
<gene>
    <name evidence="6" type="ORF">PACTADRAFT_4437</name>
</gene>
<evidence type="ECO:0000313" key="6">
    <source>
        <dbReference type="EMBL" id="ODV94497.1"/>
    </source>
</evidence>
<keyword evidence="2" id="KW-0479">Metal-binding</keyword>
<dbReference type="EMBL" id="KV454016">
    <property type="protein sequence ID" value="ODV94497.1"/>
    <property type="molecule type" value="Genomic_DNA"/>
</dbReference>
<dbReference type="PANTHER" id="PTHR12112">
    <property type="entry name" value="BNIP - RELATED"/>
    <property type="match status" value="1"/>
</dbReference>
<reference evidence="7" key="1">
    <citation type="submission" date="2016-05" db="EMBL/GenBank/DDBJ databases">
        <title>Comparative genomics of biotechnologically important yeasts.</title>
        <authorList>
            <consortium name="DOE Joint Genome Institute"/>
            <person name="Riley R."/>
            <person name="Haridas S."/>
            <person name="Wolfe K.H."/>
            <person name="Lopes M.R."/>
            <person name="Hittinger C.T."/>
            <person name="Goker M."/>
            <person name="Salamov A."/>
            <person name="Wisecaver J."/>
            <person name="Long T.M."/>
            <person name="Aerts A.L."/>
            <person name="Barry K."/>
            <person name="Choi C."/>
            <person name="Clum A."/>
            <person name="Coughlan A.Y."/>
            <person name="Deshpande S."/>
            <person name="Douglass A.P."/>
            <person name="Hanson S.J."/>
            <person name="Klenk H.-P."/>
            <person name="Labutti K."/>
            <person name="Lapidus A."/>
            <person name="Lindquist E."/>
            <person name="Lipzen A."/>
            <person name="Meier-Kolthoff J.P."/>
            <person name="Ohm R.A."/>
            <person name="Otillar R.P."/>
            <person name="Pangilinan J."/>
            <person name="Peng Y."/>
            <person name="Rokas A."/>
            <person name="Rosa C.A."/>
            <person name="Scheuner C."/>
            <person name="Sibirny A.A."/>
            <person name="Slot J.C."/>
            <person name="Stielow J.B."/>
            <person name="Sun H."/>
            <person name="Kurtzman C.P."/>
            <person name="Blackwell M."/>
            <person name="Grigoriev I.V."/>
            <person name="Jeffries T.W."/>
        </authorList>
    </citation>
    <scope>NUCLEOTIDE SEQUENCE [LARGE SCALE GENOMIC DNA]</scope>
    <source>
        <strain evidence="7">NRRL Y-2460</strain>
    </source>
</reference>
<dbReference type="Pfam" id="PF02833">
    <property type="entry name" value="DHHA2"/>
    <property type="match status" value="1"/>
</dbReference>
<dbReference type="InterPro" id="IPR004097">
    <property type="entry name" value="DHHA2"/>
</dbReference>
<evidence type="ECO:0000256" key="2">
    <source>
        <dbReference type="ARBA" id="ARBA00022723"/>
    </source>
</evidence>
<dbReference type="OrthoDB" id="374045at2759"/>
<dbReference type="InterPro" id="IPR001667">
    <property type="entry name" value="DDH_dom"/>
</dbReference>
<comment type="cofactor">
    <cofactor evidence="1">
        <name>Mn(2+)</name>
        <dbReference type="ChEBI" id="CHEBI:29035"/>
    </cofactor>
</comment>
<sequence>MLRSFANTFSKPLLNESNEIPVITLVSGNSSADLDSVIGSISYSFLYYNYWENPIYPFINILKKDLTLRKDIQYIFDEFHLDPENFLFVDDLIRAEKKNFDLILVDHNSLQYDKKIIEVTKFNVTGIIDHHFDEKLYLNANPRIIEKSGSCSSLILNYWYDLYASSNSKHTNMNEVFKSIAKFILPPILIDTACMTHKVEKSDLRAIEIIKNHLDSSSALNFQNYFQEIRSRKTDISGFSIYELLKKDYKEYEYNGHKVGISTIPDSIDYIFKQNSFGNESKFLTDFNKWSKERQLDLCVVMTNFVDKSTDKFTRELALSFVNKSLDASKIIDSLDKKLDLVEINNISIDDNSNIVVYEQRNIQHSRKQVAPFLQEIFQNSS</sequence>
<dbReference type="GO" id="GO:0005759">
    <property type="term" value="C:mitochondrial matrix"/>
    <property type="evidence" value="ECO:0007669"/>
    <property type="project" value="EnsemblFungi"/>
</dbReference>
<dbReference type="Gene3D" id="3.90.1640.10">
    <property type="entry name" value="inorganic pyrophosphatase (n-terminal core)"/>
    <property type="match status" value="1"/>
</dbReference>